<evidence type="ECO:0000313" key="3">
    <source>
        <dbReference type="RefSeq" id="XP_018462893.1"/>
    </source>
</evidence>
<evidence type="ECO:0000313" key="2">
    <source>
        <dbReference type="Proteomes" id="UP000504610"/>
    </source>
</evidence>
<organism evidence="2 3">
    <name type="scientific">Raphanus sativus</name>
    <name type="common">Radish</name>
    <name type="synonym">Raphanus raphanistrum var. sativus</name>
    <dbReference type="NCBI Taxonomy" id="3726"/>
    <lineage>
        <taxon>Eukaryota</taxon>
        <taxon>Viridiplantae</taxon>
        <taxon>Streptophyta</taxon>
        <taxon>Embryophyta</taxon>
        <taxon>Tracheophyta</taxon>
        <taxon>Spermatophyta</taxon>
        <taxon>Magnoliopsida</taxon>
        <taxon>eudicotyledons</taxon>
        <taxon>Gunneridae</taxon>
        <taxon>Pentapetalae</taxon>
        <taxon>rosids</taxon>
        <taxon>malvids</taxon>
        <taxon>Brassicales</taxon>
        <taxon>Brassicaceae</taxon>
        <taxon>Brassiceae</taxon>
        <taxon>Raphanus</taxon>
    </lineage>
</organism>
<dbReference type="CDD" id="cd01650">
    <property type="entry name" value="RT_nLTR_like"/>
    <property type="match status" value="1"/>
</dbReference>
<reference evidence="2" key="1">
    <citation type="journal article" date="2019" name="Database">
        <title>The radish genome database (RadishGD): an integrated information resource for radish genomics.</title>
        <authorList>
            <person name="Yu H.J."/>
            <person name="Baek S."/>
            <person name="Lee Y.J."/>
            <person name="Cho A."/>
            <person name="Mun J.H."/>
        </authorList>
    </citation>
    <scope>NUCLEOTIDE SEQUENCE [LARGE SCALE GENOMIC DNA]</scope>
    <source>
        <strain evidence="2">cv. WK10039</strain>
    </source>
</reference>
<dbReference type="PANTHER" id="PTHR33116">
    <property type="entry name" value="REVERSE TRANSCRIPTASE ZINC-BINDING DOMAIN-CONTAINING PROTEIN-RELATED-RELATED"/>
    <property type="match status" value="1"/>
</dbReference>
<dbReference type="InterPro" id="IPR026960">
    <property type="entry name" value="RVT-Znf"/>
</dbReference>
<dbReference type="GeneID" id="108834020"/>
<dbReference type="InterPro" id="IPR000477">
    <property type="entry name" value="RT_dom"/>
</dbReference>
<dbReference type="PANTHER" id="PTHR33116:SF78">
    <property type="entry name" value="OS12G0587133 PROTEIN"/>
    <property type="match status" value="1"/>
</dbReference>
<proteinExistence type="predicted"/>
<dbReference type="Pfam" id="PF00078">
    <property type="entry name" value="RVT_1"/>
    <property type="match status" value="1"/>
</dbReference>
<accession>A0A6J0LSP8</accession>
<protein>
    <submittedName>
        <fullName evidence="3">Uncharacterized protein LOC108834020</fullName>
    </submittedName>
</protein>
<dbReference type="SUPFAM" id="SSF56672">
    <property type="entry name" value="DNA/RNA polymerases"/>
    <property type="match status" value="1"/>
</dbReference>
<reference evidence="3" key="2">
    <citation type="submission" date="2025-08" db="UniProtKB">
        <authorList>
            <consortium name="RefSeq"/>
        </authorList>
    </citation>
    <scope>IDENTIFICATION</scope>
    <source>
        <tissue evidence="3">Leaf</tissue>
    </source>
</reference>
<sequence>MGDFNEILEAEESSRFADFGSISLGMRDFQRAVLYCHLTDMAFQGPLHTWCNKREEGVICKKLDRVLLNDVVLLRFPNAYSVFEAGGCSDHMRCTIQVWPSTEKIRRPFKYVNAIGSLPGFLPMIKSYWDSTDKLFHSTSALFRFSKKLKNLKPLIREMGKKEDFLKQRAKLHWLDVGDQNNKTFYIAIKTRQAQNTIREIRNHDGVGVSTQAEIKEEAEIFFSDLLNLQPTEYKGASMEEIQGLLNFRCSERDCTMLEAEVTEEEIRKVLFAIPANKSPGPDGYSSEFFKTTWLKLLLPSIIKENQSAFVKGRLLMENVLLASELVKEYHKDTVFQRCAMKIDISKAFDSVQWSFMLNCLQALGFPDKFIHWIRLCITSPSFSVQVNGDLAGYFQSARGLRQGCSLSPYLFVICMDILSRKLDIAVQERKFKYHPRCKSLLLTHLCFANDLLVFVEGSKESVEGALSVFDDFTSWSGLKISMEKSTIYMAGVPDLEKSRILRNFPMDKGELPAENQYLDISLPLIRGPSAIDQMSKRSRATLFGFSLSGPELKTKGAKVAWRDICYEKEEGGLGIRVLKDINKVYGLKLIWRLLAGCSLWGKWIYENLLKKKSFWEIKSTTQKEIGNGKHTSFWYDKWLDKGVLMDLLGDRGIIDLGIKRDATVAEALSVTRRRRRHRIQLLNDIEDDLVKTREKMDSLVDDICLWKRESGFKKYFSTSETWRLLRDRKLKLAWTRVVWFSNATPKHAFIAWLANLNRLSTLDRVSKWSQGVDVTCVLCKNEKESRNHLFFECSYTSQVWEFLTKGILTTSYSKTWDVIIQILSDGKMEKKRLFCLRYAFQITIYTFWRERNRLRHGEKLVPMEALKKLIDKGIRNKLSLLRRKGIRNMREALTFWFQTRTG</sequence>
<dbReference type="KEGG" id="rsz:108834020"/>
<dbReference type="Proteomes" id="UP000504610">
    <property type="component" value="Chromosome 2"/>
</dbReference>
<gene>
    <name evidence="3" type="primary">LOC108834020</name>
</gene>
<dbReference type="PROSITE" id="PS50878">
    <property type="entry name" value="RT_POL"/>
    <property type="match status" value="1"/>
</dbReference>
<dbReference type="RefSeq" id="XP_018462893.1">
    <property type="nucleotide sequence ID" value="XM_018607391.1"/>
</dbReference>
<keyword evidence="2" id="KW-1185">Reference proteome</keyword>
<evidence type="ECO:0000259" key="1">
    <source>
        <dbReference type="PROSITE" id="PS50878"/>
    </source>
</evidence>
<name>A0A6J0LSP8_RAPSA</name>
<dbReference type="InterPro" id="IPR043502">
    <property type="entry name" value="DNA/RNA_pol_sf"/>
</dbReference>
<dbReference type="Pfam" id="PF13966">
    <property type="entry name" value="zf-RVT"/>
    <property type="match status" value="1"/>
</dbReference>
<dbReference type="InterPro" id="IPR036691">
    <property type="entry name" value="Endo/exonu/phosph_ase_sf"/>
</dbReference>
<feature type="domain" description="Reverse transcriptase" evidence="1">
    <location>
        <begin position="255"/>
        <end position="548"/>
    </location>
</feature>
<dbReference type="AlphaFoldDB" id="A0A6J0LSP8"/>
<dbReference type="OrthoDB" id="1031171at2759"/>
<dbReference type="SUPFAM" id="SSF56219">
    <property type="entry name" value="DNase I-like"/>
    <property type="match status" value="1"/>
</dbReference>